<comment type="caution">
    <text evidence="1">The sequence shown here is derived from an EMBL/GenBank/DDBJ whole genome shotgun (WGS) entry which is preliminary data.</text>
</comment>
<keyword evidence="2" id="KW-1185">Reference proteome</keyword>
<accession>A0A8J5JTR1</accession>
<organism evidence="1 2">
    <name type="scientific">Homarus americanus</name>
    <name type="common">American lobster</name>
    <dbReference type="NCBI Taxonomy" id="6706"/>
    <lineage>
        <taxon>Eukaryota</taxon>
        <taxon>Metazoa</taxon>
        <taxon>Ecdysozoa</taxon>
        <taxon>Arthropoda</taxon>
        <taxon>Crustacea</taxon>
        <taxon>Multicrustacea</taxon>
        <taxon>Malacostraca</taxon>
        <taxon>Eumalacostraca</taxon>
        <taxon>Eucarida</taxon>
        <taxon>Decapoda</taxon>
        <taxon>Pleocyemata</taxon>
        <taxon>Astacidea</taxon>
        <taxon>Nephropoidea</taxon>
        <taxon>Nephropidae</taxon>
        <taxon>Homarus</taxon>
    </lineage>
</organism>
<dbReference type="EMBL" id="JAHLQT010025553">
    <property type="protein sequence ID" value="KAG7164147.1"/>
    <property type="molecule type" value="Genomic_DNA"/>
</dbReference>
<dbReference type="Proteomes" id="UP000747542">
    <property type="component" value="Unassembled WGS sequence"/>
</dbReference>
<evidence type="ECO:0000313" key="1">
    <source>
        <dbReference type="EMBL" id="KAG7164147.1"/>
    </source>
</evidence>
<reference evidence="1" key="1">
    <citation type="journal article" date="2021" name="Sci. Adv.">
        <title>The American lobster genome reveals insights on longevity, neural, and immune adaptations.</title>
        <authorList>
            <person name="Polinski J.M."/>
            <person name="Zimin A.V."/>
            <person name="Clark K.F."/>
            <person name="Kohn A.B."/>
            <person name="Sadowski N."/>
            <person name="Timp W."/>
            <person name="Ptitsyn A."/>
            <person name="Khanna P."/>
            <person name="Romanova D.Y."/>
            <person name="Williams P."/>
            <person name="Greenwood S.J."/>
            <person name="Moroz L.L."/>
            <person name="Walt D.R."/>
            <person name="Bodnar A.G."/>
        </authorList>
    </citation>
    <scope>NUCLEOTIDE SEQUENCE</scope>
    <source>
        <strain evidence="1">GMGI-L3</strain>
    </source>
</reference>
<dbReference type="AlphaFoldDB" id="A0A8J5JTR1"/>
<sequence length="142" mass="15988">MEENQLFVISPDGEELTLMDTESGILVEQGTYSITIPSGGQQPQPQSQQQVIYTQPQQTVYTAPQPVQQRVVYSPQQQHQQVFQVGPPHPQQVVFAGSTAVKQQPAQAQHPQQILLHQQLTQQQLLQQQPQQFVSTPNQRVN</sequence>
<proteinExistence type="predicted"/>
<protein>
    <submittedName>
        <fullName evidence="1">Uncharacterized protein</fullName>
    </submittedName>
</protein>
<gene>
    <name evidence="1" type="ORF">Hamer_G014277</name>
</gene>
<name>A0A8J5JTR1_HOMAM</name>
<evidence type="ECO:0000313" key="2">
    <source>
        <dbReference type="Proteomes" id="UP000747542"/>
    </source>
</evidence>
<feature type="non-terminal residue" evidence="1">
    <location>
        <position position="1"/>
    </location>
</feature>